<gene>
    <name evidence="2" type="ORF">AS030_03310</name>
</gene>
<dbReference type="EMBL" id="LNQN01000001">
    <property type="protein sequence ID" value="KSU84585.1"/>
    <property type="molecule type" value="Genomic_DNA"/>
</dbReference>
<feature type="transmembrane region" description="Helical" evidence="1">
    <location>
        <begin position="72"/>
        <end position="88"/>
    </location>
</feature>
<proteinExistence type="predicted"/>
<feature type="transmembrane region" description="Helical" evidence="1">
    <location>
        <begin position="47"/>
        <end position="65"/>
    </location>
</feature>
<keyword evidence="1" id="KW-0472">Membrane</keyword>
<feature type="transmembrane region" description="Helical" evidence="1">
    <location>
        <begin position="155"/>
        <end position="179"/>
    </location>
</feature>
<feature type="transmembrane region" description="Helical" evidence="1">
    <location>
        <begin position="21"/>
        <end position="41"/>
    </location>
</feature>
<evidence type="ECO:0000313" key="2">
    <source>
        <dbReference type="EMBL" id="KSU84585.1"/>
    </source>
</evidence>
<comment type="caution">
    <text evidence="2">The sequence shown here is derived from an EMBL/GenBank/DDBJ whole genome shotgun (WGS) entry which is preliminary data.</text>
</comment>
<organism evidence="2 3">
    <name type="scientific">Fictibacillus enclensis</name>
    <dbReference type="NCBI Taxonomy" id="1017270"/>
    <lineage>
        <taxon>Bacteria</taxon>
        <taxon>Bacillati</taxon>
        <taxon>Bacillota</taxon>
        <taxon>Bacilli</taxon>
        <taxon>Bacillales</taxon>
        <taxon>Fictibacillaceae</taxon>
        <taxon>Fictibacillus</taxon>
    </lineage>
</organism>
<keyword evidence="1" id="KW-0812">Transmembrane</keyword>
<name>A0A0V8JC89_9BACL</name>
<feature type="transmembrane region" description="Helical" evidence="1">
    <location>
        <begin position="94"/>
        <end position="111"/>
    </location>
</feature>
<dbReference type="AlphaFoldDB" id="A0A0V8JC89"/>
<evidence type="ECO:0000256" key="1">
    <source>
        <dbReference type="SAM" id="Phobius"/>
    </source>
</evidence>
<protein>
    <submittedName>
        <fullName evidence="2">Uncharacterized protein</fullName>
    </submittedName>
</protein>
<dbReference type="Proteomes" id="UP000054099">
    <property type="component" value="Unassembled WGS sequence"/>
</dbReference>
<dbReference type="RefSeq" id="WP_061968368.1">
    <property type="nucleotide sequence ID" value="NZ_FMAV01000001.1"/>
</dbReference>
<keyword evidence="1" id="KW-1133">Transmembrane helix</keyword>
<dbReference type="OrthoDB" id="1906856at2"/>
<accession>A0A0V8JC89</accession>
<feature type="transmembrane region" description="Helical" evidence="1">
    <location>
        <begin position="118"/>
        <end position="143"/>
    </location>
</feature>
<reference evidence="2 3" key="1">
    <citation type="journal article" date="2014" name="Antonie Van Leeuwenhoek">
        <title>Fictibacillus enclensis sp. nov., isolated from marine sediment.</title>
        <authorList>
            <person name="Dastager S.G."/>
            <person name="Mawlankar R."/>
            <person name="Srinivasan K."/>
            <person name="Tang S.K."/>
            <person name="Lee J.C."/>
            <person name="Ramana V.V."/>
            <person name="Shouche Y.S."/>
        </authorList>
    </citation>
    <scope>NUCLEOTIDE SEQUENCE [LARGE SCALE GENOMIC DNA]</scope>
    <source>
        <strain evidence="2 3">NIO-1003</strain>
    </source>
</reference>
<sequence length="187" mass="20700">MDLFNKPSVPLQKKAADIRTLFPATSWIVFVSLVSAITALLQTAGGAIPVAGMFISPLSTLPIIVMTLISRLYGLYTYTLTIILLVFIQPAEILIFTFTTGLLGIGLGLGFNKLKRRFFIALSGCIFLFSGMCTMLYGFSFPLFGADFPYPKDSILLPGLCLFSLAYSFAWTEFTLLILKKRWNIIL</sequence>
<keyword evidence="3" id="KW-1185">Reference proteome</keyword>
<evidence type="ECO:0000313" key="3">
    <source>
        <dbReference type="Proteomes" id="UP000054099"/>
    </source>
</evidence>